<dbReference type="UniPathway" id="UPA00545">
    <property type="reaction ID" value="UER00823"/>
</dbReference>
<dbReference type="InterPro" id="IPR011050">
    <property type="entry name" value="Pectin_lyase_fold/virulence"/>
</dbReference>
<organism evidence="13 14">
    <name type="scientific">Leersia perrieri</name>
    <dbReference type="NCBI Taxonomy" id="77586"/>
    <lineage>
        <taxon>Eukaryota</taxon>
        <taxon>Viridiplantae</taxon>
        <taxon>Streptophyta</taxon>
        <taxon>Embryophyta</taxon>
        <taxon>Tracheophyta</taxon>
        <taxon>Spermatophyta</taxon>
        <taxon>Magnoliopsida</taxon>
        <taxon>Liliopsida</taxon>
        <taxon>Poales</taxon>
        <taxon>Poaceae</taxon>
        <taxon>BOP clade</taxon>
        <taxon>Oryzoideae</taxon>
        <taxon>Oryzeae</taxon>
        <taxon>Oryzinae</taxon>
        <taxon>Leersia</taxon>
    </lineage>
</organism>
<dbReference type="GO" id="GO:0042545">
    <property type="term" value="P:cell wall modification"/>
    <property type="evidence" value="ECO:0007669"/>
    <property type="project" value="InterPro"/>
</dbReference>
<dbReference type="FunFam" id="1.20.140.40:FF:000001">
    <property type="entry name" value="Pectinesterase"/>
    <property type="match status" value="1"/>
</dbReference>
<dbReference type="eggNOG" id="ENOG502QQVX">
    <property type="taxonomic scope" value="Eukaryota"/>
</dbReference>
<dbReference type="GO" id="GO:0030599">
    <property type="term" value="F:pectinesterase activity"/>
    <property type="evidence" value="ECO:0007669"/>
    <property type="project" value="UniProtKB-EC"/>
</dbReference>
<proteinExistence type="inferred from homology"/>
<keyword evidence="6" id="KW-0063">Aspartyl esterase</keyword>
<feature type="domain" description="Pectinesterase inhibitor" evidence="12">
    <location>
        <begin position="39"/>
        <end position="185"/>
    </location>
</feature>
<evidence type="ECO:0000256" key="10">
    <source>
        <dbReference type="ARBA" id="ARBA00057335"/>
    </source>
</evidence>
<dbReference type="InterPro" id="IPR033131">
    <property type="entry name" value="Pectinesterase_Asp_AS"/>
</dbReference>
<evidence type="ECO:0000256" key="2">
    <source>
        <dbReference type="ARBA" id="ARBA00006027"/>
    </source>
</evidence>
<name>A0A0D9WA66_9ORYZ</name>
<dbReference type="STRING" id="77586.A0A0D9WA66"/>
<comment type="function">
    <text evidence="10">Acts in the modification of cell walls via demethylesterification of cell wall pectin.</text>
</comment>
<dbReference type="PANTHER" id="PTHR31707">
    <property type="entry name" value="PECTINESTERASE"/>
    <property type="match status" value="1"/>
</dbReference>
<dbReference type="EC" id="3.1.1.11" evidence="4"/>
<dbReference type="AlphaFoldDB" id="A0A0D9WA66"/>
<dbReference type="SMART" id="SM00856">
    <property type="entry name" value="PMEI"/>
    <property type="match status" value="1"/>
</dbReference>
<sequence length="882" mass="94790">MPNKAAVGSIVAAVGVVAVVCAIAAVTSSKKGGDNASLTANVRLSTVCSVTRYPGRCEQSLAAVVNDTADPEAVLRAALQAALDEVAGAFNQSAHVGKDDDGKITKSAIEMCKKLLDDAVDDLKGMASLNRDQVTEHINDLRTWLSGVMTYIYTCADGFDKPELKEAMDKVLQNSTELSSNALAIITRLGELMPPGQSSKANVSSSSPAGAHRRLLGLQGGEIAAVEGASLRRLLAVHDKLQEIADVKEASRHLLSETLDAISEMSHDASRRLLGVRFSEGAIDDADDGDDLPGRRLLSISLDDAESDVAAGGEHWQMGMSFDDDGDSADATGGEHRELNAVSDETAADAGEQHRQLEDDVTPDEFGGEQHRELEMTTNAAAAGEHRQLSMIFNAISNMTRKADSVKRRLLSMPDGAATEHDDGGGGGRALLSIQLGSIADLSAEMNRHLLAAEELPDDELAGKRQLLSTTLRVLSEATTDAKDQLDSIDNATLAPNADVAVIPDRILGEEFEEESKATPHHRLLTSNVVGTIDDIEHERHSRPKSSEFPDWAPAHMRRLLQLPGTQKPNAVVAKDGSGDFKTITEAVNAAPKNSPTRHVIYVKAGEYNEYVTIPNSVPNIFMYGDGPTRTRVIGNKSNKDGVATIATRTFSAEGNGFVCKSMGFVNTAGPEGHQAVALHVQGDMSVFFNCKFEGYQDTLYVHANRQFFRNCEVSGTIDFIFGNSAALLQNCLLTVRKPMDNQANMVTAQGRTDPNMPTGIVLQGCRIVPEQALFPVRLTIASYLGRPWKEFARTVVMESTIGDLIKPEGWAEWMGDQGLKTLYYAEYANTGPGAGTSKRVAWPGYRVIGQAEATQFTAGVFIDGLTWLRNAATPNVMGFIK</sequence>
<reference evidence="13 14" key="1">
    <citation type="submission" date="2012-08" db="EMBL/GenBank/DDBJ databases">
        <title>Oryza genome evolution.</title>
        <authorList>
            <person name="Wing R.A."/>
        </authorList>
    </citation>
    <scope>NUCLEOTIDE SEQUENCE</scope>
</reference>
<keyword evidence="7" id="KW-1015">Disulfide bond</keyword>
<comment type="similarity">
    <text evidence="2">In the N-terminal section; belongs to the PMEI family.</text>
</comment>
<dbReference type="EnsemblPlants" id="LPERR04G22620.1">
    <property type="protein sequence ID" value="LPERR04G22620.1"/>
    <property type="gene ID" value="LPERR04G22620"/>
</dbReference>
<evidence type="ECO:0000256" key="7">
    <source>
        <dbReference type="ARBA" id="ARBA00023157"/>
    </source>
</evidence>
<dbReference type="Gene3D" id="2.160.20.10">
    <property type="entry name" value="Single-stranded right-handed beta-helix, Pectin lyase-like"/>
    <property type="match status" value="1"/>
</dbReference>
<dbReference type="Gene3D" id="1.20.140.40">
    <property type="entry name" value="Invertase/pectin methylesterase inhibitor family protein"/>
    <property type="match status" value="1"/>
</dbReference>
<evidence type="ECO:0000256" key="3">
    <source>
        <dbReference type="ARBA" id="ARBA00007786"/>
    </source>
</evidence>
<evidence type="ECO:0000256" key="9">
    <source>
        <dbReference type="ARBA" id="ARBA00047928"/>
    </source>
</evidence>
<dbReference type="NCBIfam" id="TIGR01614">
    <property type="entry name" value="PME_inhib"/>
    <property type="match status" value="1"/>
</dbReference>
<dbReference type="Pfam" id="PF04043">
    <property type="entry name" value="PMEI"/>
    <property type="match status" value="1"/>
</dbReference>
<evidence type="ECO:0000256" key="6">
    <source>
        <dbReference type="ARBA" id="ARBA00023085"/>
    </source>
</evidence>
<feature type="active site" evidence="11">
    <location>
        <position position="719"/>
    </location>
</feature>
<dbReference type="Gramene" id="LPERR04G22620.1">
    <property type="protein sequence ID" value="LPERR04G22620.1"/>
    <property type="gene ID" value="LPERR04G22620"/>
</dbReference>
<comment type="similarity">
    <text evidence="3">In the C-terminal section; belongs to the pectinesterase family.</text>
</comment>
<dbReference type="InterPro" id="IPR012334">
    <property type="entry name" value="Pectin_lyas_fold"/>
</dbReference>
<dbReference type="InterPro" id="IPR000070">
    <property type="entry name" value="Pectinesterase_cat"/>
</dbReference>
<dbReference type="FunFam" id="2.160.20.10:FF:000001">
    <property type="entry name" value="Pectinesterase"/>
    <property type="match status" value="1"/>
</dbReference>
<evidence type="ECO:0000256" key="8">
    <source>
        <dbReference type="ARBA" id="ARBA00023180"/>
    </source>
</evidence>
<dbReference type="Proteomes" id="UP000032180">
    <property type="component" value="Chromosome 4"/>
</dbReference>
<accession>A0A0D9WA66</accession>
<evidence type="ECO:0000256" key="4">
    <source>
        <dbReference type="ARBA" id="ARBA00013229"/>
    </source>
</evidence>
<dbReference type="GO" id="GO:0004857">
    <property type="term" value="F:enzyme inhibitor activity"/>
    <property type="evidence" value="ECO:0007669"/>
    <property type="project" value="InterPro"/>
</dbReference>
<reference evidence="13" key="3">
    <citation type="submission" date="2015-04" db="UniProtKB">
        <authorList>
            <consortium name="EnsemblPlants"/>
        </authorList>
    </citation>
    <scope>IDENTIFICATION</scope>
</reference>
<keyword evidence="14" id="KW-1185">Reference proteome</keyword>
<evidence type="ECO:0000259" key="12">
    <source>
        <dbReference type="SMART" id="SM00856"/>
    </source>
</evidence>
<dbReference type="HOGENOM" id="CLU_012243_7_0_1"/>
<dbReference type="InterPro" id="IPR035513">
    <property type="entry name" value="Invertase/methylesterase_inhib"/>
</dbReference>
<comment type="catalytic activity">
    <reaction evidence="9">
        <text>[(1-&gt;4)-alpha-D-galacturonosyl methyl ester](n) + n H2O = [(1-&gt;4)-alpha-D-galacturonosyl](n) + n methanol + n H(+)</text>
        <dbReference type="Rhea" id="RHEA:22380"/>
        <dbReference type="Rhea" id="RHEA-COMP:14570"/>
        <dbReference type="Rhea" id="RHEA-COMP:14573"/>
        <dbReference type="ChEBI" id="CHEBI:15377"/>
        <dbReference type="ChEBI" id="CHEBI:15378"/>
        <dbReference type="ChEBI" id="CHEBI:17790"/>
        <dbReference type="ChEBI" id="CHEBI:140522"/>
        <dbReference type="ChEBI" id="CHEBI:140523"/>
        <dbReference type="EC" id="3.1.1.11"/>
    </reaction>
</comment>
<reference evidence="14" key="2">
    <citation type="submission" date="2013-12" db="EMBL/GenBank/DDBJ databases">
        <authorList>
            <person name="Yu Y."/>
            <person name="Lee S."/>
            <person name="de Baynast K."/>
            <person name="Wissotski M."/>
            <person name="Liu L."/>
            <person name="Talag J."/>
            <person name="Goicoechea J."/>
            <person name="Angelova A."/>
            <person name="Jetty R."/>
            <person name="Kudrna D."/>
            <person name="Golser W."/>
            <person name="Rivera L."/>
            <person name="Zhang J."/>
            <person name="Wing R."/>
        </authorList>
    </citation>
    <scope>NUCLEOTIDE SEQUENCE</scope>
</reference>
<keyword evidence="8" id="KW-0325">Glycoprotein</keyword>
<dbReference type="InterPro" id="IPR006501">
    <property type="entry name" value="Pectinesterase_inhib_dom"/>
</dbReference>
<evidence type="ECO:0000313" key="14">
    <source>
        <dbReference type="Proteomes" id="UP000032180"/>
    </source>
</evidence>
<dbReference type="CDD" id="cd15798">
    <property type="entry name" value="PMEI-like_3"/>
    <property type="match status" value="1"/>
</dbReference>
<dbReference type="SUPFAM" id="SSF101148">
    <property type="entry name" value="Plant invertase/pectin methylesterase inhibitor"/>
    <property type="match status" value="1"/>
</dbReference>
<protein>
    <recommendedName>
        <fullName evidence="4">pectinesterase</fullName>
        <ecNumber evidence="4">3.1.1.11</ecNumber>
    </recommendedName>
</protein>
<evidence type="ECO:0000256" key="11">
    <source>
        <dbReference type="PROSITE-ProRule" id="PRU10040"/>
    </source>
</evidence>
<dbReference type="GO" id="GO:0045490">
    <property type="term" value="P:pectin catabolic process"/>
    <property type="evidence" value="ECO:0007669"/>
    <property type="project" value="UniProtKB-UniPathway"/>
</dbReference>
<evidence type="ECO:0000313" key="13">
    <source>
        <dbReference type="EnsemblPlants" id="LPERR04G22620.1"/>
    </source>
</evidence>
<evidence type="ECO:0000256" key="1">
    <source>
        <dbReference type="ARBA" id="ARBA00005184"/>
    </source>
</evidence>
<comment type="pathway">
    <text evidence="1">Glycan metabolism; pectin degradation; 2-dehydro-3-deoxy-D-gluconate from pectin: step 1/5.</text>
</comment>
<dbReference type="PROSITE" id="PS00503">
    <property type="entry name" value="PECTINESTERASE_2"/>
    <property type="match status" value="1"/>
</dbReference>
<dbReference type="Pfam" id="PF01095">
    <property type="entry name" value="Pectinesterase"/>
    <property type="match status" value="1"/>
</dbReference>
<keyword evidence="5" id="KW-0378">Hydrolase</keyword>
<dbReference type="SUPFAM" id="SSF51126">
    <property type="entry name" value="Pectin lyase-like"/>
    <property type="match status" value="1"/>
</dbReference>
<evidence type="ECO:0000256" key="5">
    <source>
        <dbReference type="ARBA" id="ARBA00022801"/>
    </source>
</evidence>